<dbReference type="SUPFAM" id="SSF51556">
    <property type="entry name" value="Metallo-dependent hydrolases"/>
    <property type="match status" value="1"/>
</dbReference>
<dbReference type="GO" id="GO:0016787">
    <property type="term" value="F:hydrolase activity"/>
    <property type="evidence" value="ECO:0007669"/>
    <property type="project" value="UniProtKB-KW"/>
</dbReference>
<keyword evidence="5" id="KW-1185">Reference proteome</keyword>
<evidence type="ECO:0000313" key="4">
    <source>
        <dbReference type="EMBL" id="UTW01709.1"/>
    </source>
</evidence>
<evidence type="ECO:0000256" key="3">
    <source>
        <dbReference type="ARBA" id="ARBA00022801"/>
    </source>
</evidence>
<sequence>MNKTRYSLTDIGINLTDSVFDADRETVIQSAESAGVKRMLITGTTAAESEKAISLCQQHPNTLFCTAGVHPHYSKEFSPAIRDTLAALLKQPEVRAVGETGLDFNRNVSSPEQQIRAFEQQLELAAESGLPLFLHERDAHNKQIEMLRHARDHLHGGVAHCFTGSRKELYNYLDLDLYIGITGWICDERRGGELLGLVKDIPANRLMLETDAPYLIPRNLNPKPKSRRNLPAYLIHILEQVAQERACDPQELALQTEANCQRLFRFNQTKEEAGQ</sequence>
<dbReference type="Pfam" id="PF01026">
    <property type="entry name" value="TatD_DNase"/>
    <property type="match status" value="1"/>
</dbReference>
<evidence type="ECO:0000256" key="1">
    <source>
        <dbReference type="ARBA" id="ARBA00022722"/>
    </source>
</evidence>
<keyword evidence="3 4" id="KW-0378">Hydrolase</keyword>
<dbReference type="InterPro" id="IPR018228">
    <property type="entry name" value="DNase_TatD-rel_CS"/>
</dbReference>
<accession>A0ABY5GPK4</accession>
<dbReference type="InterPro" id="IPR001130">
    <property type="entry name" value="TatD-like"/>
</dbReference>
<proteinExistence type="predicted"/>
<dbReference type="PANTHER" id="PTHR10060">
    <property type="entry name" value="TATD FAMILY DEOXYRIBONUCLEASE"/>
    <property type="match status" value="1"/>
</dbReference>
<dbReference type="EMBL" id="CP073344">
    <property type="protein sequence ID" value="UTW01709.1"/>
    <property type="molecule type" value="Genomic_DNA"/>
</dbReference>
<dbReference type="InterPro" id="IPR032466">
    <property type="entry name" value="Metal_Hydrolase"/>
</dbReference>
<dbReference type="PIRSF" id="PIRSF005902">
    <property type="entry name" value="DNase_TatD"/>
    <property type="match status" value="1"/>
</dbReference>
<evidence type="ECO:0000256" key="2">
    <source>
        <dbReference type="ARBA" id="ARBA00022723"/>
    </source>
</evidence>
<keyword evidence="1" id="KW-0540">Nuclease</keyword>
<dbReference type="InterPro" id="IPR050891">
    <property type="entry name" value="TatD-type_Hydrolase"/>
</dbReference>
<organism evidence="4 5">
    <name type="scientific">Amphritea atlantica</name>
    <dbReference type="NCBI Taxonomy" id="355243"/>
    <lineage>
        <taxon>Bacteria</taxon>
        <taxon>Pseudomonadati</taxon>
        <taxon>Pseudomonadota</taxon>
        <taxon>Gammaproteobacteria</taxon>
        <taxon>Oceanospirillales</taxon>
        <taxon>Oceanospirillaceae</taxon>
        <taxon>Amphritea</taxon>
    </lineage>
</organism>
<dbReference type="PROSITE" id="PS01091">
    <property type="entry name" value="TATD_3"/>
    <property type="match status" value="1"/>
</dbReference>
<dbReference type="PANTHER" id="PTHR10060:SF15">
    <property type="entry name" value="DEOXYRIBONUCLEASE TATDN1"/>
    <property type="match status" value="1"/>
</dbReference>
<name>A0ABY5GPK4_9GAMM</name>
<dbReference type="CDD" id="cd01310">
    <property type="entry name" value="TatD_DNAse"/>
    <property type="match status" value="1"/>
</dbReference>
<protein>
    <submittedName>
        <fullName evidence="4">TatD family hydrolase</fullName>
    </submittedName>
</protein>
<reference evidence="4" key="1">
    <citation type="submission" date="2021-04" db="EMBL/GenBank/DDBJ databases">
        <title>Oceanospirillales bacteria with DddD are important DMSP degraders in coastal seawater.</title>
        <authorList>
            <person name="Liu J."/>
        </authorList>
    </citation>
    <scope>NUCLEOTIDE SEQUENCE</scope>
    <source>
        <strain evidence="4">GY6</strain>
    </source>
</reference>
<dbReference type="Gene3D" id="3.20.20.140">
    <property type="entry name" value="Metal-dependent hydrolases"/>
    <property type="match status" value="1"/>
</dbReference>
<dbReference type="Proteomes" id="UP001059950">
    <property type="component" value="Chromosome"/>
</dbReference>
<evidence type="ECO:0000313" key="5">
    <source>
        <dbReference type="Proteomes" id="UP001059950"/>
    </source>
</evidence>
<gene>
    <name evidence="4" type="ORF">KDX31_09980</name>
</gene>
<keyword evidence="2" id="KW-0479">Metal-binding</keyword>